<dbReference type="InterPro" id="IPR029063">
    <property type="entry name" value="SAM-dependent_MTases_sf"/>
</dbReference>
<keyword evidence="2 4" id="KW-0808">Transferase</keyword>
<name>A0A1G5V4L9_9EURY</name>
<evidence type="ECO:0000259" key="3">
    <source>
        <dbReference type="Pfam" id="PF13649"/>
    </source>
</evidence>
<dbReference type="CDD" id="cd02440">
    <property type="entry name" value="AdoMet_MTases"/>
    <property type="match status" value="1"/>
</dbReference>
<evidence type="ECO:0000313" key="4">
    <source>
        <dbReference type="EMBL" id="SDA40227.1"/>
    </source>
</evidence>
<evidence type="ECO:0000256" key="1">
    <source>
        <dbReference type="ARBA" id="ARBA00022603"/>
    </source>
</evidence>
<dbReference type="GO" id="GO:0008168">
    <property type="term" value="F:methyltransferase activity"/>
    <property type="evidence" value="ECO:0007669"/>
    <property type="project" value="UniProtKB-KW"/>
</dbReference>
<organism evidence="4 5">
    <name type="scientific">Methanobrevibacter millerae</name>
    <dbReference type="NCBI Taxonomy" id="230361"/>
    <lineage>
        <taxon>Archaea</taxon>
        <taxon>Methanobacteriati</taxon>
        <taxon>Methanobacteriota</taxon>
        <taxon>Methanomada group</taxon>
        <taxon>Methanobacteria</taxon>
        <taxon>Methanobacteriales</taxon>
        <taxon>Methanobacteriaceae</taxon>
        <taxon>Methanobrevibacter</taxon>
    </lineage>
</organism>
<dbReference type="InterPro" id="IPR041698">
    <property type="entry name" value="Methyltransf_25"/>
</dbReference>
<accession>A0A1G5V4L9</accession>
<dbReference type="SUPFAM" id="SSF53335">
    <property type="entry name" value="S-adenosyl-L-methionine-dependent methyltransferases"/>
    <property type="match status" value="1"/>
</dbReference>
<keyword evidence="5" id="KW-1185">Reference proteome</keyword>
<dbReference type="Pfam" id="PF13649">
    <property type="entry name" value="Methyltransf_25"/>
    <property type="match status" value="1"/>
</dbReference>
<reference evidence="4 5" key="1">
    <citation type="submission" date="2016-10" db="EMBL/GenBank/DDBJ databases">
        <authorList>
            <person name="Varghese N."/>
            <person name="Submissions S."/>
        </authorList>
    </citation>
    <scope>NUCLEOTIDE SEQUENCE [LARGE SCALE GENOMIC DNA]</scope>
    <source>
        <strain evidence="4 5">DSM 16643</strain>
    </source>
</reference>
<dbReference type="OrthoDB" id="1018at2157"/>
<dbReference type="PANTHER" id="PTHR43861">
    <property type="entry name" value="TRANS-ACONITATE 2-METHYLTRANSFERASE-RELATED"/>
    <property type="match status" value="1"/>
</dbReference>
<evidence type="ECO:0000256" key="2">
    <source>
        <dbReference type="ARBA" id="ARBA00022679"/>
    </source>
</evidence>
<evidence type="ECO:0000313" key="5">
    <source>
        <dbReference type="Proteomes" id="UP000323439"/>
    </source>
</evidence>
<keyword evidence="1 4" id="KW-0489">Methyltransferase</keyword>
<feature type="domain" description="Methyltransferase" evidence="3">
    <location>
        <begin position="37"/>
        <end position="125"/>
    </location>
</feature>
<sequence>MNYYDKNAQEFFDGTVDADMSSHHEKFIKYIPENGHILDAGCGSGRDTLMFKSLGFEVTSIDGSVEMCRLASEYAKTEVLHMQFQEIEFESIFDGIWASASLLHVPSDEIEMVLTRLKDSMKDSGVLYASFKYGDFEGMRNGRFFNDLTEKTAIELFKKADFKVIDTWITSDSRKGRENEKWVNILVRK</sequence>
<proteinExistence type="predicted"/>
<gene>
    <name evidence="4" type="ORF">SAMN02910315_00321</name>
</gene>
<dbReference type="GO" id="GO:0032259">
    <property type="term" value="P:methylation"/>
    <property type="evidence" value="ECO:0007669"/>
    <property type="project" value="UniProtKB-KW"/>
</dbReference>
<dbReference type="Gene3D" id="3.40.50.150">
    <property type="entry name" value="Vaccinia Virus protein VP39"/>
    <property type="match status" value="1"/>
</dbReference>
<dbReference type="RefSeq" id="WP_188118022.1">
    <property type="nucleotide sequence ID" value="NZ_FMXB01000002.1"/>
</dbReference>
<dbReference type="PANTHER" id="PTHR43861:SF1">
    <property type="entry name" value="TRANS-ACONITATE 2-METHYLTRANSFERASE"/>
    <property type="match status" value="1"/>
</dbReference>
<dbReference type="EMBL" id="FMXB01000002">
    <property type="protein sequence ID" value="SDA40227.1"/>
    <property type="molecule type" value="Genomic_DNA"/>
</dbReference>
<protein>
    <submittedName>
        <fullName evidence="4">Methyltransferase domain-containing protein</fullName>
    </submittedName>
</protein>
<dbReference type="Proteomes" id="UP000323439">
    <property type="component" value="Unassembled WGS sequence"/>
</dbReference>
<dbReference type="AlphaFoldDB" id="A0A1G5V4L9"/>